<organism evidence="2 3">
    <name type="scientific">Strongylus vulgaris</name>
    <name type="common">Blood worm</name>
    <dbReference type="NCBI Taxonomy" id="40348"/>
    <lineage>
        <taxon>Eukaryota</taxon>
        <taxon>Metazoa</taxon>
        <taxon>Ecdysozoa</taxon>
        <taxon>Nematoda</taxon>
        <taxon>Chromadorea</taxon>
        <taxon>Rhabditida</taxon>
        <taxon>Rhabditina</taxon>
        <taxon>Rhabditomorpha</taxon>
        <taxon>Strongyloidea</taxon>
        <taxon>Strongylidae</taxon>
        <taxon>Strongylus</taxon>
    </lineage>
</organism>
<dbReference type="Proteomes" id="UP000270094">
    <property type="component" value="Unassembled WGS sequence"/>
</dbReference>
<name>A0A3P7IA20_STRVU</name>
<feature type="compositionally biased region" description="Acidic residues" evidence="1">
    <location>
        <begin position="23"/>
        <end position="33"/>
    </location>
</feature>
<sequence>MMPRTVCSMIIHFSFKFQSLVDYDESDSDEDENSAPNDALPSSSTGSPVSTQLGSTTESDGTTRVESTNIVPPSPSGDLSPCDDDVSSTSGEEETTSGGDMFVRRKRPSCSDFDEELAKRSRTSSSSET</sequence>
<feature type="compositionally biased region" description="Acidic residues" evidence="1">
    <location>
        <begin position="81"/>
        <end position="95"/>
    </location>
</feature>
<evidence type="ECO:0000313" key="3">
    <source>
        <dbReference type="Proteomes" id="UP000270094"/>
    </source>
</evidence>
<dbReference type="EMBL" id="UYYB01013112">
    <property type="protein sequence ID" value="VDM69680.1"/>
    <property type="molecule type" value="Genomic_DNA"/>
</dbReference>
<evidence type="ECO:0000256" key="1">
    <source>
        <dbReference type="SAM" id="MobiDB-lite"/>
    </source>
</evidence>
<feature type="compositionally biased region" description="Polar residues" evidence="1">
    <location>
        <begin position="40"/>
        <end position="71"/>
    </location>
</feature>
<dbReference type="AlphaFoldDB" id="A0A3P7IA20"/>
<keyword evidence="3" id="KW-1185">Reference proteome</keyword>
<evidence type="ECO:0000313" key="2">
    <source>
        <dbReference type="EMBL" id="VDM69680.1"/>
    </source>
</evidence>
<protein>
    <submittedName>
        <fullName evidence="2">Uncharacterized protein</fullName>
    </submittedName>
</protein>
<feature type="region of interest" description="Disordered" evidence="1">
    <location>
        <begin position="23"/>
        <end position="129"/>
    </location>
</feature>
<gene>
    <name evidence="2" type="ORF">SVUK_LOCUS4678</name>
</gene>
<proteinExistence type="predicted"/>
<reference evidence="2 3" key="1">
    <citation type="submission" date="2018-11" db="EMBL/GenBank/DDBJ databases">
        <authorList>
            <consortium name="Pathogen Informatics"/>
        </authorList>
    </citation>
    <scope>NUCLEOTIDE SEQUENCE [LARGE SCALE GENOMIC DNA]</scope>
</reference>
<dbReference type="OrthoDB" id="27483at2759"/>
<accession>A0A3P7IA20</accession>